<evidence type="ECO:0000256" key="4">
    <source>
        <dbReference type="ARBA" id="ARBA00022741"/>
    </source>
</evidence>
<comment type="caution">
    <text evidence="12">The sequence shown here is derived from an EMBL/GenBank/DDBJ whole genome shotgun (WGS) entry which is preliminary data.</text>
</comment>
<evidence type="ECO:0000313" key="14">
    <source>
        <dbReference type="Proteomes" id="UP000562982"/>
    </source>
</evidence>
<feature type="transmembrane region" description="Helical" evidence="8">
    <location>
        <begin position="36"/>
        <end position="55"/>
    </location>
</feature>
<evidence type="ECO:0000313" key="11">
    <source>
        <dbReference type="EMBL" id="MBB2187584.1"/>
    </source>
</evidence>
<dbReference type="Proteomes" id="UP000254958">
    <property type="component" value="Unassembled WGS sequence"/>
</dbReference>
<dbReference type="Pfam" id="PF02518">
    <property type="entry name" value="HATPase_c"/>
    <property type="match status" value="1"/>
</dbReference>
<dbReference type="InterPro" id="IPR036097">
    <property type="entry name" value="HisK_dim/P_sf"/>
</dbReference>
<evidence type="ECO:0000256" key="6">
    <source>
        <dbReference type="ARBA" id="ARBA00022840"/>
    </source>
</evidence>
<dbReference type="EMBL" id="JABEQI010000009">
    <property type="protein sequence ID" value="MBB2187584.1"/>
    <property type="molecule type" value="Genomic_DNA"/>
</dbReference>
<dbReference type="EMBL" id="QQAW01000006">
    <property type="protein sequence ID" value="RDI37378.1"/>
    <property type="molecule type" value="Genomic_DNA"/>
</dbReference>
<dbReference type="PANTHER" id="PTHR43065">
    <property type="entry name" value="SENSOR HISTIDINE KINASE"/>
    <property type="match status" value="1"/>
</dbReference>
<evidence type="ECO:0000313" key="12">
    <source>
        <dbReference type="EMBL" id="RDI37378.1"/>
    </source>
</evidence>
<feature type="signal peptide" evidence="9">
    <location>
        <begin position="1"/>
        <end position="26"/>
    </location>
</feature>
<evidence type="ECO:0000259" key="10">
    <source>
        <dbReference type="PROSITE" id="PS50109"/>
    </source>
</evidence>
<keyword evidence="6" id="KW-0067">ATP-binding</keyword>
<keyword evidence="4" id="KW-0547">Nucleotide-binding</keyword>
<accession>A0A370G0V5</accession>
<keyword evidence="8" id="KW-0812">Transmembrane</keyword>
<organism evidence="12 13">
    <name type="scientific">Gluconacetobacter liquefaciens</name>
    <name type="common">Acetobacter liquefaciens</name>
    <dbReference type="NCBI Taxonomy" id="89584"/>
    <lineage>
        <taxon>Bacteria</taxon>
        <taxon>Pseudomonadati</taxon>
        <taxon>Pseudomonadota</taxon>
        <taxon>Alphaproteobacteria</taxon>
        <taxon>Acetobacterales</taxon>
        <taxon>Acetobacteraceae</taxon>
        <taxon>Gluconacetobacter</taxon>
    </lineage>
</organism>
<evidence type="ECO:0000256" key="5">
    <source>
        <dbReference type="ARBA" id="ARBA00022777"/>
    </source>
</evidence>
<keyword evidence="3" id="KW-0808">Transferase</keyword>
<dbReference type="InterPro" id="IPR003594">
    <property type="entry name" value="HATPase_dom"/>
</dbReference>
<evidence type="ECO:0000256" key="7">
    <source>
        <dbReference type="ARBA" id="ARBA00023012"/>
    </source>
</evidence>
<protein>
    <recommendedName>
        <fullName evidence="2">histidine kinase</fullName>
        <ecNumber evidence="2">2.7.13.3</ecNumber>
    </recommendedName>
</protein>
<dbReference type="OrthoDB" id="1931120at2"/>
<dbReference type="Pfam" id="PF13188">
    <property type="entry name" value="PAS_8"/>
    <property type="match status" value="1"/>
</dbReference>
<keyword evidence="7" id="KW-0902">Two-component regulatory system</keyword>
<dbReference type="EC" id="2.7.13.3" evidence="2"/>
<evidence type="ECO:0000256" key="1">
    <source>
        <dbReference type="ARBA" id="ARBA00000085"/>
    </source>
</evidence>
<evidence type="ECO:0000256" key="3">
    <source>
        <dbReference type="ARBA" id="ARBA00022679"/>
    </source>
</evidence>
<dbReference type="SUPFAM" id="SSF47384">
    <property type="entry name" value="Homodimeric domain of signal transducing histidine kinase"/>
    <property type="match status" value="1"/>
</dbReference>
<keyword evidence="8" id="KW-1133">Transmembrane helix</keyword>
<feature type="chain" id="PRO_5044585220" description="histidine kinase" evidence="9">
    <location>
        <begin position="27"/>
        <end position="400"/>
    </location>
</feature>
<dbReference type="AlphaFoldDB" id="A0A370G0V5"/>
<dbReference type="InterPro" id="IPR005467">
    <property type="entry name" value="His_kinase_dom"/>
</dbReference>
<keyword evidence="9" id="KW-0732">Signal</keyword>
<dbReference type="Proteomes" id="UP000562982">
    <property type="component" value="Unassembled WGS sequence"/>
</dbReference>
<dbReference type="PROSITE" id="PS51257">
    <property type="entry name" value="PROKAR_LIPOPROTEIN"/>
    <property type="match status" value="1"/>
</dbReference>
<dbReference type="PROSITE" id="PS50109">
    <property type="entry name" value="HIS_KIN"/>
    <property type="match status" value="1"/>
</dbReference>
<reference evidence="11 14" key="2">
    <citation type="submission" date="2020-04" db="EMBL/GenBank/DDBJ databases">
        <title>Description of novel Gluconacetobacter.</title>
        <authorList>
            <person name="Sombolestani A."/>
        </authorList>
    </citation>
    <scope>NUCLEOTIDE SEQUENCE [LARGE SCALE GENOMIC DNA]</scope>
    <source>
        <strain evidence="11 14">LMG 1382</strain>
    </source>
</reference>
<dbReference type="SMART" id="SM00387">
    <property type="entry name" value="HATPase_c"/>
    <property type="match status" value="1"/>
</dbReference>
<dbReference type="GO" id="GO:0000155">
    <property type="term" value="F:phosphorelay sensor kinase activity"/>
    <property type="evidence" value="ECO:0007669"/>
    <property type="project" value="InterPro"/>
</dbReference>
<dbReference type="GO" id="GO:0005524">
    <property type="term" value="F:ATP binding"/>
    <property type="evidence" value="ECO:0007669"/>
    <property type="project" value="UniProtKB-KW"/>
</dbReference>
<keyword evidence="8" id="KW-0472">Membrane</keyword>
<evidence type="ECO:0000313" key="13">
    <source>
        <dbReference type="Proteomes" id="UP000254958"/>
    </source>
</evidence>
<keyword evidence="13" id="KW-1185">Reference proteome</keyword>
<comment type="catalytic activity">
    <reaction evidence="1">
        <text>ATP + protein L-histidine = ADP + protein N-phospho-L-histidine.</text>
        <dbReference type="EC" id="2.7.13.3"/>
    </reaction>
</comment>
<dbReference type="InterPro" id="IPR000014">
    <property type="entry name" value="PAS"/>
</dbReference>
<evidence type="ECO:0000256" key="2">
    <source>
        <dbReference type="ARBA" id="ARBA00012438"/>
    </source>
</evidence>
<sequence>MRAIRSFAVCIVVVAGACLLAPRALAAGLYATATLLTLAALAATLVHVALLAGLARRPVRVESAIVRPSDRERLRNRALLDHAPIPLLYRTGDGAFHAANRAARRLFGTEDRLPADTAALLGTPSPERRVVRIPTMQDAPPRTFALAVAQGSGSGGVTHFLALTDIEAELNAADARTLRDLLQILGHEIMNSLTPIISLAETAHELAAPPLDPAAAETIRDALGTILRRTRGLDRFVQGYRDLARLPPPDPRPTDLHDLLRGLGALFHARWDHRVRLDTTMPPRRVIVRLDVAQMEQAVLNLLTNAAEAALATTDPAGPTVWLQGHATSTGMVIAIRDNGTGIAETYRDAVFRPFFSLKPNGSGIGLSLARQIALAHGGSLTLEAPRPDTPWRTAFLLSL</sequence>
<dbReference type="PANTHER" id="PTHR43065:SF46">
    <property type="entry name" value="C4-DICARBOXYLATE TRANSPORT SENSOR PROTEIN DCTB"/>
    <property type="match status" value="1"/>
</dbReference>
<proteinExistence type="predicted"/>
<keyword evidence="5 12" id="KW-0418">Kinase</keyword>
<dbReference type="RefSeq" id="WP_114727744.1">
    <property type="nucleotide sequence ID" value="NZ_BJMI01000020.1"/>
</dbReference>
<reference evidence="12 13" key="1">
    <citation type="submission" date="2018-07" db="EMBL/GenBank/DDBJ databases">
        <title>Genomic Encyclopedia of Type Strains, Phase IV (KMG-IV): sequencing the most valuable type-strain genomes for metagenomic binning, comparative biology and taxonomic classification.</title>
        <authorList>
            <person name="Goeker M."/>
        </authorList>
    </citation>
    <scope>NUCLEOTIDE SEQUENCE [LARGE SCALE GENOMIC DNA]</scope>
    <source>
        <strain evidence="12 13">DSM 5603</strain>
    </source>
</reference>
<dbReference type="SUPFAM" id="SSF55874">
    <property type="entry name" value="ATPase domain of HSP90 chaperone/DNA topoisomerase II/histidine kinase"/>
    <property type="match status" value="1"/>
</dbReference>
<evidence type="ECO:0000256" key="9">
    <source>
        <dbReference type="SAM" id="SignalP"/>
    </source>
</evidence>
<name>A0A370G0V5_GLULI</name>
<dbReference type="Gene3D" id="3.30.565.10">
    <property type="entry name" value="Histidine kinase-like ATPase, C-terminal domain"/>
    <property type="match status" value="1"/>
</dbReference>
<dbReference type="PRINTS" id="PR00344">
    <property type="entry name" value="BCTRLSENSOR"/>
</dbReference>
<dbReference type="InterPro" id="IPR036890">
    <property type="entry name" value="HATPase_C_sf"/>
</dbReference>
<feature type="domain" description="Histidine kinase" evidence="10">
    <location>
        <begin position="184"/>
        <end position="400"/>
    </location>
</feature>
<gene>
    <name evidence="12" type="ORF">C7453_106101</name>
    <name evidence="11" type="ORF">HLH32_14595</name>
</gene>
<evidence type="ECO:0000256" key="8">
    <source>
        <dbReference type="SAM" id="Phobius"/>
    </source>
</evidence>
<dbReference type="InterPro" id="IPR004358">
    <property type="entry name" value="Sig_transdc_His_kin-like_C"/>
</dbReference>